<dbReference type="Proteomes" id="UP000054314">
    <property type="component" value="Unassembled WGS sequence"/>
</dbReference>
<accession>A0A0A0C1U0</accession>
<dbReference type="EMBL" id="AXCZ01000049">
    <property type="protein sequence ID" value="KGM13339.1"/>
    <property type="molecule type" value="Genomic_DNA"/>
</dbReference>
<keyword evidence="1" id="KW-0812">Transmembrane</keyword>
<evidence type="ECO:0000313" key="3">
    <source>
        <dbReference type="Proteomes" id="UP000054314"/>
    </source>
</evidence>
<feature type="transmembrane region" description="Helical" evidence="1">
    <location>
        <begin position="12"/>
        <end position="32"/>
    </location>
</feature>
<keyword evidence="1" id="KW-0472">Membrane</keyword>
<evidence type="ECO:0000256" key="1">
    <source>
        <dbReference type="SAM" id="Phobius"/>
    </source>
</evidence>
<proteinExistence type="predicted"/>
<comment type="caution">
    <text evidence="2">The sequence shown here is derived from an EMBL/GenBank/DDBJ whole genome shotgun (WGS) entry which is preliminary data.</text>
</comment>
<feature type="transmembrane region" description="Helical" evidence="1">
    <location>
        <begin position="59"/>
        <end position="82"/>
    </location>
</feature>
<organism evidence="2 3">
    <name type="scientific">Cellulomonas bogoriensis 69B4 = DSM 16987</name>
    <dbReference type="NCBI Taxonomy" id="1386082"/>
    <lineage>
        <taxon>Bacteria</taxon>
        <taxon>Bacillati</taxon>
        <taxon>Actinomycetota</taxon>
        <taxon>Actinomycetes</taxon>
        <taxon>Micrococcales</taxon>
        <taxon>Cellulomonadaceae</taxon>
        <taxon>Cellulomonas</taxon>
    </lineage>
</organism>
<keyword evidence="3" id="KW-1185">Reference proteome</keyword>
<evidence type="ECO:0000313" key="2">
    <source>
        <dbReference type="EMBL" id="KGM13339.1"/>
    </source>
</evidence>
<protein>
    <submittedName>
        <fullName evidence="2">Uncharacterized protein</fullName>
    </submittedName>
</protein>
<dbReference type="AlphaFoldDB" id="A0A0A0C1U0"/>
<feature type="transmembrane region" description="Helical" evidence="1">
    <location>
        <begin position="88"/>
        <end position="107"/>
    </location>
</feature>
<keyword evidence="1" id="KW-1133">Transmembrane helix</keyword>
<reference evidence="2 3" key="1">
    <citation type="submission" date="2013-08" db="EMBL/GenBank/DDBJ databases">
        <title>Genome sequencing of Cellulomonas bogoriensis 69B4.</title>
        <authorList>
            <person name="Chen F."/>
            <person name="Li Y."/>
            <person name="Wang G."/>
        </authorList>
    </citation>
    <scope>NUCLEOTIDE SEQUENCE [LARGE SCALE GENOMIC DNA]</scope>
    <source>
        <strain evidence="2 3">69B4</strain>
    </source>
</reference>
<sequence length="229" mass="24671">MIALGPPATVTLGLATLAMLVLACRALWAMLLRPRGGRIEVLATSRGLELPAAAGIRPVVVAAPWFGLVAAALMVFAGALGYEAVHRVPGHVAGLVLGVFSIGVLLLQTTYSATLVSMTLTPHGIVRHGLKHDTVVPWEEVFWVTIVTRPGIHLRIGHRAGADRHKPVVIPLALLDSDPRLVVAVVEHYRRHRKHRAELADGTAVSRIERGELKGLRRGHRPVRTRPGS</sequence>
<gene>
    <name evidence="2" type="ORF">N869_14840</name>
</gene>
<name>A0A0A0C1U0_9CELL</name>